<dbReference type="EMBL" id="NIDE01000017">
    <property type="protein sequence ID" value="OWK36583.1"/>
    <property type="molecule type" value="Genomic_DNA"/>
</dbReference>
<proteinExistence type="predicted"/>
<dbReference type="Proteomes" id="UP000214646">
    <property type="component" value="Unassembled WGS sequence"/>
</dbReference>
<reference evidence="3" key="1">
    <citation type="submission" date="2017-06" db="EMBL/GenBank/DDBJ databases">
        <title>Genome analysis of Fimbriiglobus ruber SP5, the first member of the order Planctomycetales with confirmed chitinolytic capability.</title>
        <authorList>
            <person name="Ravin N.V."/>
            <person name="Rakitin A.L."/>
            <person name="Ivanova A.A."/>
            <person name="Beletsky A.V."/>
            <person name="Kulichevskaya I.S."/>
            <person name="Mardanov A.V."/>
            <person name="Dedysh S.N."/>
        </authorList>
    </citation>
    <scope>NUCLEOTIDE SEQUENCE [LARGE SCALE GENOMIC DNA]</scope>
    <source>
        <strain evidence="3">SP5</strain>
    </source>
</reference>
<protein>
    <submittedName>
        <fullName evidence="2">Uncharacterized protein</fullName>
    </submittedName>
</protein>
<feature type="region of interest" description="Disordered" evidence="1">
    <location>
        <begin position="26"/>
        <end position="67"/>
    </location>
</feature>
<evidence type="ECO:0000313" key="3">
    <source>
        <dbReference type="Proteomes" id="UP000214646"/>
    </source>
</evidence>
<comment type="caution">
    <text evidence="2">The sequence shown here is derived from an EMBL/GenBank/DDBJ whole genome shotgun (WGS) entry which is preliminary data.</text>
</comment>
<sequence length="67" mass="6658">MSGRDDTAAADPVKQFRPAAAAICGKTSQVSGEDGTTCWGGSTARTARPGEDGEGCQSAGCGQVPRA</sequence>
<accession>A0A225D6H2</accession>
<evidence type="ECO:0000256" key="1">
    <source>
        <dbReference type="SAM" id="MobiDB-lite"/>
    </source>
</evidence>
<evidence type="ECO:0000313" key="2">
    <source>
        <dbReference type="EMBL" id="OWK36583.1"/>
    </source>
</evidence>
<keyword evidence="3" id="KW-1185">Reference proteome</keyword>
<dbReference type="AlphaFoldDB" id="A0A225D6H2"/>
<gene>
    <name evidence="2" type="ORF">FRUB_09146</name>
</gene>
<organism evidence="2 3">
    <name type="scientific">Fimbriiglobus ruber</name>
    <dbReference type="NCBI Taxonomy" id="1908690"/>
    <lineage>
        <taxon>Bacteria</taxon>
        <taxon>Pseudomonadati</taxon>
        <taxon>Planctomycetota</taxon>
        <taxon>Planctomycetia</taxon>
        <taxon>Gemmatales</taxon>
        <taxon>Gemmataceae</taxon>
        <taxon>Fimbriiglobus</taxon>
    </lineage>
</organism>
<name>A0A225D6H2_9BACT</name>